<dbReference type="InterPro" id="IPR009003">
    <property type="entry name" value="Peptidase_S1_PA"/>
</dbReference>
<dbReference type="InterPro" id="IPR001254">
    <property type="entry name" value="Trypsin_dom"/>
</dbReference>
<dbReference type="AlphaFoldDB" id="A0A1Y3BBG2"/>
<evidence type="ECO:0000313" key="3">
    <source>
        <dbReference type="EMBL" id="OTF76565.1"/>
    </source>
</evidence>
<accession>A0A1Y3BBG2</accession>
<name>A0A1Y3BBG2_EURMA</name>
<evidence type="ECO:0000259" key="2">
    <source>
        <dbReference type="Pfam" id="PF00089"/>
    </source>
</evidence>
<dbReference type="InterPro" id="IPR043504">
    <property type="entry name" value="Peptidase_S1_PA_chymotrypsin"/>
</dbReference>
<evidence type="ECO:0000256" key="1">
    <source>
        <dbReference type="SAM" id="MobiDB-lite"/>
    </source>
</evidence>
<feature type="compositionally biased region" description="Low complexity" evidence="1">
    <location>
        <begin position="50"/>
        <end position="71"/>
    </location>
</feature>
<dbReference type="PROSITE" id="PS51257">
    <property type="entry name" value="PROKAR_LIPOPROTEIN"/>
    <property type="match status" value="1"/>
</dbReference>
<dbReference type="GO" id="GO:0004252">
    <property type="term" value="F:serine-type endopeptidase activity"/>
    <property type="evidence" value="ECO:0007669"/>
    <property type="project" value="InterPro"/>
</dbReference>
<dbReference type="EMBL" id="MUJZ01036841">
    <property type="protein sequence ID" value="OTF76565.1"/>
    <property type="molecule type" value="Genomic_DNA"/>
</dbReference>
<gene>
    <name evidence="3" type="ORF">BLA29_008237</name>
</gene>
<dbReference type="OrthoDB" id="6515718at2759"/>
<sequence>MEQYRVVGIVSAGIGCALPKLPGIYTRVESYLDWIELNINHYYEKEKTSNSKNISSSSSSSFSSPKSSTNSYHPHYPQSNDNNHIYNYYETKFYNNHHHHSYNDHDMDYDQSILYPDNVSEIEPNLDEDPELGWSR</sequence>
<protein>
    <recommendedName>
        <fullName evidence="2">Peptidase S1 domain-containing protein</fullName>
    </recommendedName>
</protein>
<feature type="domain" description="Peptidase S1" evidence="2">
    <location>
        <begin position="5"/>
        <end position="35"/>
    </location>
</feature>
<dbReference type="Gene3D" id="2.40.10.10">
    <property type="entry name" value="Trypsin-like serine proteases"/>
    <property type="match status" value="1"/>
</dbReference>
<keyword evidence="4" id="KW-1185">Reference proteome</keyword>
<dbReference type="GO" id="GO:0006508">
    <property type="term" value="P:proteolysis"/>
    <property type="evidence" value="ECO:0007669"/>
    <property type="project" value="InterPro"/>
</dbReference>
<organism evidence="3 4">
    <name type="scientific">Euroglyphus maynei</name>
    <name type="common">Mayne's house dust mite</name>
    <dbReference type="NCBI Taxonomy" id="6958"/>
    <lineage>
        <taxon>Eukaryota</taxon>
        <taxon>Metazoa</taxon>
        <taxon>Ecdysozoa</taxon>
        <taxon>Arthropoda</taxon>
        <taxon>Chelicerata</taxon>
        <taxon>Arachnida</taxon>
        <taxon>Acari</taxon>
        <taxon>Acariformes</taxon>
        <taxon>Sarcoptiformes</taxon>
        <taxon>Astigmata</taxon>
        <taxon>Psoroptidia</taxon>
        <taxon>Analgoidea</taxon>
        <taxon>Pyroglyphidae</taxon>
        <taxon>Pyroglyphinae</taxon>
        <taxon>Euroglyphus</taxon>
    </lineage>
</organism>
<comment type="caution">
    <text evidence="3">The sequence shown here is derived from an EMBL/GenBank/DDBJ whole genome shotgun (WGS) entry which is preliminary data.</text>
</comment>
<feature type="region of interest" description="Disordered" evidence="1">
    <location>
        <begin position="46"/>
        <end position="83"/>
    </location>
</feature>
<dbReference type="Pfam" id="PF00089">
    <property type="entry name" value="Trypsin"/>
    <property type="match status" value="1"/>
</dbReference>
<dbReference type="Proteomes" id="UP000194236">
    <property type="component" value="Unassembled WGS sequence"/>
</dbReference>
<proteinExistence type="predicted"/>
<evidence type="ECO:0000313" key="4">
    <source>
        <dbReference type="Proteomes" id="UP000194236"/>
    </source>
</evidence>
<dbReference type="SUPFAM" id="SSF50494">
    <property type="entry name" value="Trypsin-like serine proteases"/>
    <property type="match status" value="1"/>
</dbReference>
<reference evidence="3 4" key="1">
    <citation type="submission" date="2017-03" db="EMBL/GenBank/DDBJ databases">
        <title>Genome Survey of Euroglyphus maynei.</title>
        <authorList>
            <person name="Arlian L.G."/>
            <person name="Morgan M.S."/>
            <person name="Rider S.D."/>
        </authorList>
    </citation>
    <scope>NUCLEOTIDE SEQUENCE [LARGE SCALE GENOMIC DNA]</scope>
    <source>
        <strain evidence="3">Arlian Lab</strain>
        <tissue evidence="3">Whole body</tissue>
    </source>
</reference>